<dbReference type="OrthoDB" id="4062651at2759"/>
<dbReference type="AlphaFoldDB" id="A0A397IWT3"/>
<dbReference type="PROSITE" id="PS50011">
    <property type="entry name" value="PROTEIN_KINASE_DOM"/>
    <property type="match status" value="1"/>
</dbReference>
<sequence length="164" mass="18685">MTFLTKTFWDLGYLWWQLKLEILISKAEGLIILHAKNLVHCELHNRNILMNYNFGLNDYAIVVMNLGLYKLENDLILNSYNKNNKISGSIPCIPPEVLRGNEFIGEDSMLEWSSNPSECLTAAELDPNLLLKPNESTTSGVNSHNINGETEIKSKQKSFQIFQP</sequence>
<dbReference type="Gene3D" id="1.10.510.10">
    <property type="entry name" value="Transferase(Phosphotransferase) domain 1"/>
    <property type="match status" value="1"/>
</dbReference>
<gene>
    <name evidence="2" type="ORF">Glove_155g65</name>
</gene>
<name>A0A397IWT3_9GLOM</name>
<keyword evidence="3" id="KW-1185">Reference proteome</keyword>
<comment type="caution">
    <text evidence="2">The sequence shown here is derived from an EMBL/GenBank/DDBJ whole genome shotgun (WGS) entry which is preliminary data.</text>
</comment>
<organism evidence="2 3">
    <name type="scientific">Diversispora epigaea</name>
    <dbReference type="NCBI Taxonomy" id="1348612"/>
    <lineage>
        <taxon>Eukaryota</taxon>
        <taxon>Fungi</taxon>
        <taxon>Fungi incertae sedis</taxon>
        <taxon>Mucoromycota</taxon>
        <taxon>Glomeromycotina</taxon>
        <taxon>Glomeromycetes</taxon>
        <taxon>Diversisporales</taxon>
        <taxon>Diversisporaceae</taxon>
        <taxon>Diversispora</taxon>
    </lineage>
</organism>
<dbReference type="EMBL" id="PQFF01000146">
    <property type="protein sequence ID" value="RHZ78848.1"/>
    <property type="molecule type" value="Genomic_DNA"/>
</dbReference>
<dbReference type="GO" id="GO:0004672">
    <property type="term" value="F:protein kinase activity"/>
    <property type="evidence" value="ECO:0007669"/>
    <property type="project" value="InterPro"/>
</dbReference>
<evidence type="ECO:0000259" key="1">
    <source>
        <dbReference type="PROSITE" id="PS50011"/>
    </source>
</evidence>
<protein>
    <recommendedName>
        <fullName evidence="1">Protein kinase domain-containing protein</fullName>
    </recommendedName>
</protein>
<evidence type="ECO:0000313" key="2">
    <source>
        <dbReference type="EMBL" id="RHZ78848.1"/>
    </source>
</evidence>
<dbReference type="SUPFAM" id="SSF56112">
    <property type="entry name" value="Protein kinase-like (PK-like)"/>
    <property type="match status" value="1"/>
</dbReference>
<evidence type="ECO:0000313" key="3">
    <source>
        <dbReference type="Proteomes" id="UP000266861"/>
    </source>
</evidence>
<reference evidence="2 3" key="1">
    <citation type="submission" date="2018-08" db="EMBL/GenBank/DDBJ databases">
        <title>Genome and evolution of the arbuscular mycorrhizal fungus Diversispora epigaea (formerly Glomus versiforme) and its bacterial endosymbionts.</title>
        <authorList>
            <person name="Sun X."/>
            <person name="Fei Z."/>
            <person name="Harrison M."/>
        </authorList>
    </citation>
    <scope>NUCLEOTIDE SEQUENCE [LARGE SCALE GENOMIC DNA]</scope>
    <source>
        <strain evidence="2 3">IT104</strain>
    </source>
</reference>
<accession>A0A397IWT3</accession>
<dbReference type="GO" id="GO:0005524">
    <property type="term" value="F:ATP binding"/>
    <property type="evidence" value="ECO:0007669"/>
    <property type="project" value="InterPro"/>
</dbReference>
<dbReference type="Proteomes" id="UP000266861">
    <property type="component" value="Unassembled WGS sequence"/>
</dbReference>
<dbReference type="InterPro" id="IPR000719">
    <property type="entry name" value="Prot_kinase_dom"/>
</dbReference>
<proteinExistence type="predicted"/>
<dbReference type="InterPro" id="IPR011009">
    <property type="entry name" value="Kinase-like_dom_sf"/>
</dbReference>
<feature type="domain" description="Protein kinase" evidence="1">
    <location>
        <begin position="1"/>
        <end position="164"/>
    </location>
</feature>